<dbReference type="Proteomes" id="UP000237271">
    <property type="component" value="Unassembled WGS sequence"/>
</dbReference>
<dbReference type="AlphaFoldDB" id="A0A2P4YCH3"/>
<keyword evidence="1" id="KW-0732">Signal</keyword>
<feature type="signal peptide" evidence="1">
    <location>
        <begin position="1"/>
        <end position="20"/>
    </location>
</feature>
<evidence type="ECO:0000313" key="3">
    <source>
        <dbReference type="Proteomes" id="UP000237271"/>
    </source>
</evidence>
<name>A0A2P4YCH3_9STRA</name>
<accession>A0A2P4YCH3</accession>
<proteinExistence type="predicted"/>
<dbReference type="EMBL" id="NCKW01003782">
    <property type="protein sequence ID" value="POM75512.1"/>
    <property type="molecule type" value="Genomic_DNA"/>
</dbReference>
<evidence type="ECO:0000256" key="1">
    <source>
        <dbReference type="SAM" id="SignalP"/>
    </source>
</evidence>
<keyword evidence="3" id="KW-1185">Reference proteome</keyword>
<protein>
    <submittedName>
        <fullName evidence="2">Secreted RxLR effector peptide protein</fullName>
    </submittedName>
</protein>
<organism evidence="2 3">
    <name type="scientific">Phytophthora palmivora</name>
    <dbReference type="NCBI Taxonomy" id="4796"/>
    <lineage>
        <taxon>Eukaryota</taxon>
        <taxon>Sar</taxon>
        <taxon>Stramenopiles</taxon>
        <taxon>Oomycota</taxon>
        <taxon>Peronosporomycetes</taxon>
        <taxon>Peronosporales</taxon>
        <taxon>Peronosporaceae</taxon>
        <taxon>Phytophthora</taxon>
    </lineage>
</organism>
<dbReference type="OrthoDB" id="128648at2759"/>
<feature type="chain" id="PRO_5015166800" evidence="1">
    <location>
        <begin position="21"/>
        <end position="461"/>
    </location>
</feature>
<reference evidence="2 3" key="1">
    <citation type="journal article" date="2017" name="Genome Biol. Evol.">
        <title>Phytophthora megakarya and P. palmivora, closely related causal agents of cacao black pod rot, underwent increases in genome sizes and gene numbers by different mechanisms.</title>
        <authorList>
            <person name="Ali S.S."/>
            <person name="Shao J."/>
            <person name="Lary D.J."/>
            <person name="Kronmiller B."/>
            <person name="Shen D."/>
            <person name="Strem M.D."/>
            <person name="Amoako-Attah I."/>
            <person name="Akrofi A.Y."/>
            <person name="Begoude B.A."/>
            <person name="Ten Hoopen G.M."/>
            <person name="Coulibaly K."/>
            <person name="Kebe B.I."/>
            <person name="Melnick R.L."/>
            <person name="Guiltinan M.J."/>
            <person name="Tyler B.M."/>
            <person name="Meinhardt L.W."/>
            <person name="Bailey B.A."/>
        </authorList>
    </citation>
    <scope>NUCLEOTIDE SEQUENCE [LARGE SCALE GENOMIC DNA]</scope>
    <source>
        <strain evidence="3">sbr112.9</strain>
    </source>
</reference>
<evidence type="ECO:0000313" key="2">
    <source>
        <dbReference type="EMBL" id="POM75512.1"/>
    </source>
</evidence>
<sequence length="461" mass="51080">MRFYSIALLVTGAFLVNVERAPSFQHTAPDYPTVLTRSFADHQNSGAPKRLLRHYREGDEERAIGGGAISELATKFKGGASNLAKKFVGINKYEAQLANKLDPISVYNALTAPRLTTLTADVEKINSNNFIKKVSVIGILTARYGDDSLAKALTLIKTYGSEDRVLGLLTAGKSNGHTADLLENSLLSKWAGENHSPKTVFQKLKLHLHADDAFAADQLNNIVKYVDDFNTKNSLNKKSTLDLYTSSFGDATVAQNLVSAVRNPLANNVAKELQTQQLKGWINNGKSVDDMFTILKIEKRKGATSWQLDVLEKFISLKSGEQNVIKTLTEKFGGNNKLAIILERASKSTGTTTLQEKQFTALIRKEIRPENFMSSVFRTVPASATREQEAIAAKFERIYRTSKSTETTTLQKKQFIAWLEKDVKPENFMSSVFKTSVTSATKEQKSIEAKVTVFTPILKNE</sequence>
<gene>
    <name evidence="2" type="ORF">PHPALM_7377</name>
</gene>
<comment type="caution">
    <text evidence="2">The sequence shown here is derived from an EMBL/GenBank/DDBJ whole genome shotgun (WGS) entry which is preliminary data.</text>
</comment>